<evidence type="ECO:0000313" key="2">
    <source>
        <dbReference type="EMBL" id="ORE19983.1"/>
    </source>
</evidence>
<evidence type="ECO:0000313" key="3">
    <source>
        <dbReference type="Proteomes" id="UP000242381"/>
    </source>
</evidence>
<keyword evidence="1" id="KW-0732">Signal</keyword>
<dbReference type="OMA" id="QILPCTI"/>
<dbReference type="AlphaFoldDB" id="A0A0A1N410"/>
<name>A0A0A1N410_RHIZD</name>
<sequence>MKFFAIVSGLALALTGALAQVTAPMQNYNVTSPVMNGAYVAGQMLPCTVTIFENVPADISLSVSLVSAANSSTSFVIATTLDTSKSPDSVRTKNNVTYYEHSVNYNIPTNIPLGSYNVVFLDSKTNTQTSIPITILPVSSSSVVPSAAATGSSGTPSSTNVSIFKSDAVTTVSPAKAILSLAAVAVLASML</sequence>
<dbReference type="Proteomes" id="UP000242381">
    <property type="component" value="Unassembled WGS sequence"/>
</dbReference>
<gene>
    <name evidence="2" type="ORF">BCV71DRAFT_289832</name>
</gene>
<feature type="signal peptide" evidence="1">
    <location>
        <begin position="1"/>
        <end position="19"/>
    </location>
</feature>
<evidence type="ECO:0000256" key="1">
    <source>
        <dbReference type="SAM" id="SignalP"/>
    </source>
</evidence>
<proteinExistence type="predicted"/>
<protein>
    <submittedName>
        <fullName evidence="2">Uncharacterized protein</fullName>
    </submittedName>
</protein>
<organism evidence="2 3">
    <name type="scientific">Rhizopus microsporus</name>
    <dbReference type="NCBI Taxonomy" id="58291"/>
    <lineage>
        <taxon>Eukaryota</taxon>
        <taxon>Fungi</taxon>
        <taxon>Fungi incertae sedis</taxon>
        <taxon>Mucoromycota</taxon>
        <taxon>Mucoromycotina</taxon>
        <taxon>Mucoromycetes</taxon>
        <taxon>Mucorales</taxon>
        <taxon>Mucorineae</taxon>
        <taxon>Rhizopodaceae</taxon>
        <taxon>Rhizopus</taxon>
    </lineage>
</organism>
<dbReference type="EMBL" id="KV921301">
    <property type="protein sequence ID" value="ORE19983.1"/>
    <property type="molecule type" value="Genomic_DNA"/>
</dbReference>
<reference evidence="2 3" key="1">
    <citation type="journal article" date="2016" name="Proc. Natl. Acad. Sci. U.S.A.">
        <title>Lipid metabolic changes in an early divergent fungus govern the establishment of a mutualistic symbiosis with endobacteria.</title>
        <authorList>
            <person name="Lastovetsky O.A."/>
            <person name="Gaspar M.L."/>
            <person name="Mondo S.J."/>
            <person name="LaButti K.M."/>
            <person name="Sandor L."/>
            <person name="Grigoriev I.V."/>
            <person name="Henry S.A."/>
            <person name="Pawlowska T.E."/>
        </authorList>
    </citation>
    <scope>NUCLEOTIDE SEQUENCE [LARGE SCALE GENOMIC DNA]</scope>
    <source>
        <strain evidence="2 3">ATCC 11559</strain>
    </source>
</reference>
<accession>A0A0A1N410</accession>
<feature type="chain" id="PRO_5030003872" evidence="1">
    <location>
        <begin position="20"/>
        <end position="191"/>
    </location>
</feature>
<dbReference type="VEuPathDB" id="FungiDB:BCV72DRAFT_289479"/>